<evidence type="ECO:0000313" key="1">
    <source>
        <dbReference type="EMBL" id="PGG99674.1"/>
    </source>
</evidence>
<dbReference type="Proteomes" id="UP000223968">
    <property type="component" value="Unassembled WGS sequence"/>
</dbReference>
<dbReference type="EMBL" id="PDNB01000199">
    <property type="protein sequence ID" value="PGG99674.1"/>
    <property type="molecule type" value="Genomic_DNA"/>
</dbReference>
<dbReference type="AlphaFoldDB" id="A0A2B7WSP2"/>
<accession>A0A2B7WSP2</accession>
<evidence type="ECO:0000313" key="2">
    <source>
        <dbReference type="Proteomes" id="UP000223968"/>
    </source>
</evidence>
<sequence>MCKRHFDKQRGACYHYRVADGPGQLIPADGCDESGTPCGIENGIAFNFASLTSRVSCGDCKARGHWLQDSNGKWYMYDKRKGEPTALAPKFTYPCQCLLKTISALN</sequence>
<organism evidence="1 2">
    <name type="scientific">Helicocarpus griseus UAMH5409</name>
    <dbReference type="NCBI Taxonomy" id="1447875"/>
    <lineage>
        <taxon>Eukaryota</taxon>
        <taxon>Fungi</taxon>
        <taxon>Dikarya</taxon>
        <taxon>Ascomycota</taxon>
        <taxon>Pezizomycotina</taxon>
        <taxon>Eurotiomycetes</taxon>
        <taxon>Eurotiomycetidae</taxon>
        <taxon>Onygenales</taxon>
        <taxon>Ajellomycetaceae</taxon>
        <taxon>Helicocarpus</taxon>
    </lineage>
</organism>
<reference evidence="1 2" key="1">
    <citation type="submission" date="2017-10" db="EMBL/GenBank/DDBJ databases">
        <title>Comparative genomics in systemic dimorphic fungi from Ajellomycetaceae.</title>
        <authorList>
            <person name="Munoz J.F."/>
            <person name="Mcewen J.G."/>
            <person name="Clay O.K."/>
            <person name="Cuomo C.A."/>
        </authorList>
    </citation>
    <scope>NUCLEOTIDE SEQUENCE [LARGE SCALE GENOMIC DNA]</scope>
    <source>
        <strain evidence="1 2">UAMH5409</strain>
    </source>
</reference>
<name>A0A2B7WSP2_9EURO</name>
<gene>
    <name evidence="1" type="ORF">AJ79_08448</name>
</gene>
<keyword evidence="2" id="KW-1185">Reference proteome</keyword>
<comment type="caution">
    <text evidence="1">The sequence shown here is derived from an EMBL/GenBank/DDBJ whole genome shotgun (WGS) entry which is preliminary data.</text>
</comment>
<protein>
    <submittedName>
        <fullName evidence="1">Uncharacterized protein</fullName>
    </submittedName>
</protein>
<proteinExistence type="predicted"/>